<keyword evidence="3" id="KW-1185">Reference proteome</keyword>
<evidence type="ECO:0000313" key="3">
    <source>
        <dbReference type="Proteomes" id="UP000887577"/>
    </source>
</evidence>
<protein>
    <submittedName>
        <fullName evidence="4">Uncharacterized protein</fullName>
    </submittedName>
</protein>
<dbReference type="AlphaFoldDB" id="A0A914YKL7"/>
<evidence type="ECO:0000256" key="2">
    <source>
        <dbReference type="SAM" id="MobiDB-lite"/>
    </source>
</evidence>
<name>A0A914YKL7_9BILA</name>
<feature type="region of interest" description="Disordered" evidence="2">
    <location>
        <begin position="781"/>
        <end position="803"/>
    </location>
</feature>
<organism evidence="3 4">
    <name type="scientific">Panagrolaimus superbus</name>
    <dbReference type="NCBI Taxonomy" id="310955"/>
    <lineage>
        <taxon>Eukaryota</taxon>
        <taxon>Metazoa</taxon>
        <taxon>Ecdysozoa</taxon>
        <taxon>Nematoda</taxon>
        <taxon>Chromadorea</taxon>
        <taxon>Rhabditida</taxon>
        <taxon>Tylenchina</taxon>
        <taxon>Panagrolaimomorpha</taxon>
        <taxon>Panagrolaimoidea</taxon>
        <taxon>Panagrolaimidae</taxon>
        <taxon>Panagrolaimus</taxon>
    </lineage>
</organism>
<keyword evidence="1" id="KW-0175">Coiled coil</keyword>
<feature type="coiled-coil region" evidence="1">
    <location>
        <begin position="558"/>
        <end position="585"/>
    </location>
</feature>
<feature type="region of interest" description="Disordered" evidence="2">
    <location>
        <begin position="214"/>
        <end position="235"/>
    </location>
</feature>
<dbReference type="WBParaSite" id="PSU_v2.g20073.t1">
    <property type="protein sequence ID" value="PSU_v2.g20073.t1"/>
    <property type="gene ID" value="PSU_v2.g20073"/>
</dbReference>
<feature type="region of interest" description="Disordered" evidence="2">
    <location>
        <begin position="169"/>
        <end position="193"/>
    </location>
</feature>
<accession>A0A914YKL7</accession>
<evidence type="ECO:0000256" key="1">
    <source>
        <dbReference type="SAM" id="Coils"/>
    </source>
</evidence>
<feature type="compositionally biased region" description="Polar residues" evidence="2">
    <location>
        <begin position="184"/>
        <end position="193"/>
    </location>
</feature>
<sequence length="874" mass="99796">MEARVNEFGDCTGNETEKIENDPEQFDLLDLPFEKCKKIKFEEMEKVMIEDGCWKAVAVVKQRCRQLQKCCPAAKICMKSGRNSDATKEVRQKHIEINRKTLECRNNMKKLLDEQKKNGKGFNELLNARAHAVLTAQGDTLMDAIQKKYVFNKKERHEMRIMRKELNPSKSVVSLSPPSSNSSTTNFVAPKNNNPIRHLAKQSIQKIILKNNRKPKVKKGRKQTPNNNPLILFNAPSVPDNVKHLGRPPSQMLNTIKPHLPTTITTHSSTPPAMKGNRLQQFEEFENMLHTLENDGTKKFGVKIVTPKKHPNIQSLINSKNTSPKTAIKNNVFPTESQIRNGFIPRFKSINQPQSFALPPTVNLTKMNMFEARPELKIQMRKSFKNINNILGKPGLEKSQTLRPRIQSIQTQTDFDKPIMNIFKIDQDLVPFNNKELSPEAFVGHDGMWTLSPEALTTPAKSFVENDKASLHQQSFSDNEKKEFEQKQLKSSMPSNIVIFNNQENPMPTVSEFSAETPSILRTTMKAPIQEFLKILKPVIAPKIKMTEADESEMLVVKEDLIKNLEQFVKNNAKKQNEKQKLSIESSRIEMLRTSQEEFKAEQISMDYCKLYTVCSEEQKYVSKSCEGNNGKLIPGLPRRRFGKCNKRLVTDYKRMNSMKQKVERLFEKCLSDKIALNDASSISETCPKEWPILPEFEQEATCIHRVRLVQNHCAKLSRCCTAAQDCRLSVDEMPVSWKLIQKEEAVAKASAKCQIKAYNDYLKYKTKRFGDVKVEKRGGSKNDIRFGSNRNHASKTSPSIQIQSTTITTTPKPLQLFTTRIPASSKKSLPNRVFPEIIHVGTFQPQSQSIQIPDEKLSGLNRIDTSHVKLLWE</sequence>
<feature type="compositionally biased region" description="Low complexity" evidence="2">
    <location>
        <begin position="169"/>
        <end position="183"/>
    </location>
</feature>
<evidence type="ECO:0000313" key="4">
    <source>
        <dbReference type="WBParaSite" id="PSU_v2.g20073.t1"/>
    </source>
</evidence>
<proteinExistence type="predicted"/>
<reference evidence="4" key="1">
    <citation type="submission" date="2022-11" db="UniProtKB">
        <authorList>
            <consortium name="WormBaseParasite"/>
        </authorList>
    </citation>
    <scope>IDENTIFICATION</scope>
</reference>
<dbReference type="Proteomes" id="UP000887577">
    <property type="component" value="Unplaced"/>
</dbReference>